<proteinExistence type="inferred from homology"/>
<keyword evidence="5" id="KW-0548">Nucleotidyltransferase</keyword>
<dbReference type="NCBIfam" id="TIGR02092">
    <property type="entry name" value="glgD"/>
    <property type="match status" value="1"/>
</dbReference>
<dbReference type="Gene3D" id="3.90.550.10">
    <property type="entry name" value="Spore Coat Polysaccharide Biosynthesis Protein SpsA, Chain A"/>
    <property type="match status" value="1"/>
</dbReference>
<dbReference type="GO" id="GO:0005978">
    <property type="term" value="P:glycogen biosynthetic process"/>
    <property type="evidence" value="ECO:0007669"/>
    <property type="project" value="UniProtKB-KW"/>
</dbReference>
<dbReference type="InterPro" id="IPR056818">
    <property type="entry name" value="GlmU/GlgC-like_hexapep"/>
</dbReference>
<dbReference type="Pfam" id="PF00483">
    <property type="entry name" value="NTP_transferase"/>
    <property type="match status" value="1"/>
</dbReference>
<dbReference type="InterPro" id="IPR011832">
    <property type="entry name" value="GlgDAde_trans"/>
</dbReference>
<evidence type="ECO:0000313" key="5">
    <source>
        <dbReference type="EMBL" id="HIU36559.1"/>
    </source>
</evidence>
<evidence type="ECO:0000259" key="3">
    <source>
        <dbReference type="Pfam" id="PF00483"/>
    </source>
</evidence>
<sequence>MTGNNILGIIYSNKYDECLSEITAPRTMGSVPFGGRYRLIDFVLSNMVNSGIEKVGVITKSNYQSLMDHLGTGKPWDLSRKTEGMFILPPFSYGGSGDYTGRLEMLRGISGFISRSTEDYILFSDCNNVMNLDVDALMDFHAENNADISIVCKTGKMPALENTMVLELDGASRVTRIAIDPEVSGEVTYSLNVILMKRSLLQRLLNEAISMRHESFERDLLQGSTAKLRVFGYKLDGFARTIDSLVSYFNVSMALLDPKNCSELFNPDRPVYTKVRDDMPAIYGLGSSAKNSLVANGCIIDGEVENSVLFRGVRVEKGAVVKNSILMQGSFVASGSTLNYVITDKSVAITPNKTLSGAENYPVFVGKEIVI</sequence>
<dbReference type="InterPro" id="IPR011831">
    <property type="entry name" value="ADP-Glc_PPase"/>
</dbReference>
<protein>
    <submittedName>
        <fullName evidence="5">Glucose-1-phosphate adenylyltransferase subunit GlgD</fullName>
        <ecNumber evidence="5">2.7.7.27</ecNumber>
    </submittedName>
</protein>
<dbReference type="EC" id="2.7.7.27" evidence="5"/>
<dbReference type="PANTHER" id="PTHR43523">
    <property type="entry name" value="GLUCOSE-1-PHOSPHATE ADENYLYLTRANSFERASE-RELATED"/>
    <property type="match status" value="1"/>
</dbReference>
<gene>
    <name evidence="5" type="primary">glgD</name>
    <name evidence="5" type="ORF">IAC53_08145</name>
</gene>
<evidence type="ECO:0000256" key="2">
    <source>
        <dbReference type="ARBA" id="ARBA00023056"/>
    </source>
</evidence>
<comment type="caution">
    <text evidence="5">The sequence shown here is derived from an EMBL/GenBank/DDBJ whole genome shotgun (WGS) entry which is preliminary data.</text>
</comment>
<dbReference type="SUPFAM" id="SSF51161">
    <property type="entry name" value="Trimeric LpxA-like enzymes"/>
    <property type="match status" value="1"/>
</dbReference>
<dbReference type="InterPro" id="IPR011004">
    <property type="entry name" value="Trimer_LpxA-like_sf"/>
</dbReference>
<evidence type="ECO:0000256" key="1">
    <source>
        <dbReference type="ARBA" id="ARBA00010443"/>
    </source>
</evidence>
<dbReference type="CDD" id="cd02508">
    <property type="entry name" value="ADP_Glucose_PP"/>
    <property type="match status" value="1"/>
</dbReference>
<dbReference type="GO" id="GO:0008878">
    <property type="term" value="F:glucose-1-phosphate adenylyltransferase activity"/>
    <property type="evidence" value="ECO:0007669"/>
    <property type="project" value="UniProtKB-EC"/>
</dbReference>
<dbReference type="Pfam" id="PF24894">
    <property type="entry name" value="Hexapep_GlmU"/>
    <property type="match status" value="1"/>
</dbReference>
<dbReference type="PANTHER" id="PTHR43523:SF6">
    <property type="entry name" value="GLYCOGEN BIOSYNTHESIS PROTEIN GLGD"/>
    <property type="match status" value="1"/>
</dbReference>
<comment type="similarity">
    <text evidence="1">Belongs to the bacterial/plant glucose-1-phosphate adenylyltransferase family.</text>
</comment>
<reference evidence="5" key="2">
    <citation type="journal article" date="2021" name="PeerJ">
        <title>Extensive microbial diversity within the chicken gut microbiome revealed by metagenomics and culture.</title>
        <authorList>
            <person name="Gilroy R."/>
            <person name="Ravi A."/>
            <person name="Getino M."/>
            <person name="Pursley I."/>
            <person name="Horton D.L."/>
            <person name="Alikhan N.F."/>
            <person name="Baker D."/>
            <person name="Gharbi K."/>
            <person name="Hall N."/>
            <person name="Watson M."/>
            <person name="Adriaenssens E.M."/>
            <person name="Foster-Nyarko E."/>
            <person name="Jarju S."/>
            <person name="Secka A."/>
            <person name="Antonio M."/>
            <person name="Oren A."/>
            <person name="Chaudhuri R.R."/>
            <person name="La Ragione R."/>
            <person name="Hildebrand F."/>
            <person name="Pallen M.J."/>
        </authorList>
    </citation>
    <scope>NUCLEOTIDE SEQUENCE</scope>
    <source>
        <strain evidence="5">ChiGjej1B1-19959</strain>
    </source>
</reference>
<evidence type="ECO:0000259" key="4">
    <source>
        <dbReference type="Pfam" id="PF24894"/>
    </source>
</evidence>
<reference evidence="5" key="1">
    <citation type="submission" date="2020-10" db="EMBL/GenBank/DDBJ databases">
        <authorList>
            <person name="Gilroy R."/>
        </authorList>
    </citation>
    <scope>NUCLEOTIDE SEQUENCE</scope>
    <source>
        <strain evidence="5">ChiGjej1B1-19959</strain>
    </source>
</reference>
<dbReference type="Gene3D" id="2.160.10.10">
    <property type="entry name" value="Hexapeptide repeat proteins"/>
    <property type="match status" value="1"/>
</dbReference>
<dbReference type="SUPFAM" id="SSF53448">
    <property type="entry name" value="Nucleotide-diphospho-sugar transferases"/>
    <property type="match status" value="1"/>
</dbReference>
<accession>A0A9D1IID1</accession>
<dbReference type="AlphaFoldDB" id="A0A9D1IID1"/>
<dbReference type="EMBL" id="DVMW01000045">
    <property type="protein sequence ID" value="HIU36559.1"/>
    <property type="molecule type" value="Genomic_DNA"/>
</dbReference>
<keyword evidence="2" id="KW-0320">Glycogen biosynthesis</keyword>
<dbReference type="Proteomes" id="UP000824071">
    <property type="component" value="Unassembled WGS sequence"/>
</dbReference>
<feature type="domain" description="Nucleotidyl transferase" evidence="3">
    <location>
        <begin position="20"/>
        <end position="178"/>
    </location>
</feature>
<organism evidence="5 6">
    <name type="scientific">Candidatus Fimenecus excrementigallinarum</name>
    <dbReference type="NCBI Taxonomy" id="2840816"/>
    <lineage>
        <taxon>Bacteria</taxon>
        <taxon>Bacillati</taxon>
        <taxon>Bacillota</taxon>
        <taxon>Clostridia</taxon>
        <taxon>Candidatus Fimenecus</taxon>
    </lineage>
</organism>
<keyword evidence="5" id="KW-0808">Transferase</keyword>
<dbReference type="CDD" id="cd04651">
    <property type="entry name" value="LbH_G1P_AT_C"/>
    <property type="match status" value="1"/>
</dbReference>
<dbReference type="InterPro" id="IPR005835">
    <property type="entry name" value="NTP_transferase_dom"/>
</dbReference>
<name>A0A9D1IID1_9FIRM</name>
<feature type="domain" description="Glucose-1-phosphate adenylyltransferase/Bifunctional protein GlmU-like C-terminal hexapeptide" evidence="4">
    <location>
        <begin position="287"/>
        <end position="353"/>
    </location>
</feature>
<dbReference type="InterPro" id="IPR029044">
    <property type="entry name" value="Nucleotide-diphossugar_trans"/>
</dbReference>
<evidence type="ECO:0000313" key="6">
    <source>
        <dbReference type="Proteomes" id="UP000824071"/>
    </source>
</evidence>